<reference evidence="1" key="1">
    <citation type="journal article" date="2011" name="Genome Biol.">
        <title>The draft genome of the carcinogenic human liver fluke Clonorchis sinensis.</title>
        <authorList>
            <person name="Wang X."/>
            <person name="Chen W."/>
            <person name="Huang Y."/>
            <person name="Sun J."/>
            <person name="Men J."/>
            <person name="Liu H."/>
            <person name="Luo F."/>
            <person name="Guo L."/>
            <person name="Lv X."/>
            <person name="Deng C."/>
            <person name="Zhou C."/>
            <person name="Fan Y."/>
            <person name="Li X."/>
            <person name="Huang L."/>
            <person name="Hu Y."/>
            <person name="Liang C."/>
            <person name="Hu X."/>
            <person name="Xu J."/>
            <person name="Yu X."/>
        </authorList>
    </citation>
    <scope>NUCLEOTIDE SEQUENCE [LARGE SCALE GENOMIC DNA]</scope>
    <source>
        <strain evidence="1">Henan</strain>
    </source>
</reference>
<evidence type="ECO:0000313" key="1">
    <source>
        <dbReference type="EMBL" id="GAA54890.1"/>
    </source>
</evidence>
<sequence length="168" mass="19156">MAQLIAGNNLNRRHDSALEWSAIIELPSATSARPIHVKRLAKSVTCADREEQIKYCGLDKLTTYRCDIFTRKIFVHDQQPFRPVQLRPRALPAGVPVTKFYFEHLTVNQCGFQLTKRLEKECMESASVELHKSYGVVGKNRCEFVHFVRHFGALAFHTIASAVNRTVD</sequence>
<dbReference type="Proteomes" id="UP000008909">
    <property type="component" value="Unassembled WGS sequence"/>
</dbReference>
<organism evidence="1 2">
    <name type="scientific">Clonorchis sinensis</name>
    <name type="common">Chinese liver fluke</name>
    <dbReference type="NCBI Taxonomy" id="79923"/>
    <lineage>
        <taxon>Eukaryota</taxon>
        <taxon>Metazoa</taxon>
        <taxon>Spiralia</taxon>
        <taxon>Lophotrochozoa</taxon>
        <taxon>Platyhelminthes</taxon>
        <taxon>Trematoda</taxon>
        <taxon>Digenea</taxon>
        <taxon>Opisthorchiida</taxon>
        <taxon>Opisthorchiata</taxon>
        <taxon>Opisthorchiidae</taxon>
        <taxon>Clonorchis</taxon>
    </lineage>
</organism>
<dbReference type="AlphaFoldDB" id="G7YPK9"/>
<protein>
    <submittedName>
        <fullName evidence="1">Uncharacterized protein</fullName>
    </submittedName>
</protein>
<dbReference type="EMBL" id="DF143935">
    <property type="protein sequence ID" value="GAA54890.1"/>
    <property type="molecule type" value="Genomic_DNA"/>
</dbReference>
<evidence type="ECO:0000313" key="2">
    <source>
        <dbReference type="Proteomes" id="UP000008909"/>
    </source>
</evidence>
<proteinExistence type="predicted"/>
<name>G7YPK9_CLOSI</name>
<reference key="2">
    <citation type="submission" date="2011-10" db="EMBL/GenBank/DDBJ databases">
        <title>The genome and transcriptome sequence of Clonorchis sinensis provide insights into the carcinogenic liver fluke.</title>
        <authorList>
            <person name="Wang X."/>
            <person name="Huang Y."/>
            <person name="Chen W."/>
            <person name="Liu H."/>
            <person name="Guo L."/>
            <person name="Chen Y."/>
            <person name="Luo F."/>
            <person name="Zhou W."/>
            <person name="Sun J."/>
            <person name="Mao Q."/>
            <person name="Liang P."/>
            <person name="Zhou C."/>
            <person name="Tian Y."/>
            <person name="Men J."/>
            <person name="Lv X."/>
            <person name="Huang L."/>
            <person name="Zhou J."/>
            <person name="Hu Y."/>
            <person name="Li R."/>
            <person name="Zhang F."/>
            <person name="Lei H."/>
            <person name="Li X."/>
            <person name="Hu X."/>
            <person name="Liang C."/>
            <person name="Xu J."/>
            <person name="Wu Z."/>
            <person name="Yu X."/>
        </authorList>
    </citation>
    <scope>NUCLEOTIDE SEQUENCE</scope>
    <source>
        <strain>Henan</strain>
    </source>
</reference>
<accession>G7YPK9</accession>
<keyword evidence="2" id="KW-1185">Reference proteome</keyword>
<gene>
    <name evidence="1" type="ORF">CLF_105964</name>
</gene>